<reference evidence="1 2" key="2">
    <citation type="journal article" date="2016" name="Genome Announc.">
        <title>Draft Genome Sequence of Zhouia amylolytica AD3, Isolated from Tidal Flat Sediment.</title>
        <authorList>
            <person name="Jia B."/>
            <person name="Jin H.M."/>
            <person name="Lee H.J."/>
            <person name="Jeon C.O."/>
        </authorList>
    </citation>
    <scope>NUCLEOTIDE SEQUENCE [LARGE SCALE GENOMIC DNA]</scope>
    <source>
        <strain evidence="1 2">AD3</strain>
    </source>
</reference>
<comment type="caution">
    <text evidence="1">The sequence shown here is derived from an EMBL/GenBank/DDBJ whole genome shotgun (WGS) entry which is preliminary data.</text>
</comment>
<dbReference type="AlphaFoldDB" id="W2UKG4"/>
<dbReference type="EMBL" id="AYXY01000023">
    <property type="protein sequence ID" value="ETN94489.1"/>
    <property type="molecule type" value="Genomic_DNA"/>
</dbReference>
<sequence>MAYKVPFDSFKAKFGKLEKYVNSARSIVVVVLNSELIISRIFGVNLPGVIMKLMTIDTPKRKNNTRPERTSKAFLTFLFDLIFLMESMLYPEIL</sequence>
<name>W2UKG4_9FLAO</name>
<protein>
    <submittedName>
        <fullName evidence="1">Uncharacterized protein</fullName>
    </submittedName>
</protein>
<keyword evidence="2" id="KW-1185">Reference proteome</keyword>
<proteinExistence type="predicted"/>
<dbReference type="Proteomes" id="UP000018850">
    <property type="component" value="Unassembled WGS sequence"/>
</dbReference>
<evidence type="ECO:0000313" key="2">
    <source>
        <dbReference type="Proteomes" id="UP000018850"/>
    </source>
</evidence>
<evidence type="ECO:0000313" key="1">
    <source>
        <dbReference type="EMBL" id="ETN94489.1"/>
    </source>
</evidence>
<accession>W2UKG4</accession>
<organism evidence="1 2">
    <name type="scientific">Zhouia amylolytica AD3</name>
    <dbReference type="NCBI Taxonomy" id="1286632"/>
    <lineage>
        <taxon>Bacteria</taxon>
        <taxon>Pseudomonadati</taxon>
        <taxon>Bacteroidota</taxon>
        <taxon>Flavobacteriia</taxon>
        <taxon>Flavobacteriales</taxon>
        <taxon>Flavobacteriaceae</taxon>
        <taxon>Zhouia</taxon>
    </lineage>
</organism>
<gene>
    <name evidence="1" type="ORF">P278_24320</name>
</gene>
<reference evidence="2" key="1">
    <citation type="submission" date="2013-11" db="EMBL/GenBank/DDBJ databases">
        <title>Draft genome sequence from a member of Zhouia, isolated tidal flat.</title>
        <authorList>
            <person name="Jin H."/>
            <person name="Jeon C.O."/>
        </authorList>
    </citation>
    <scope>NUCLEOTIDE SEQUENCE [LARGE SCALE GENOMIC DNA]</scope>
    <source>
        <strain evidence="2">AD3</strain>
    </source>
</reference>